<dbReference type="Proteomes" id="UP001168435">
    <property type="component" value="Unassembled WGS sequence"/>
</dbReference>
<keyword evidence="13" id="KW-0067">ATP-binding</keyword>
<evidence type="ECO:0000256" key="3">
    <source>
        <dbReference type="ARBA" id="ARBA00012438"/>
    </source>
</evidence>
<name>A0ABT7XEG5_9ACTN</name>
<dbReference type="RefSeq" id="WP_289835746.1">
    <property type="nucleotide sequence ID" value="NZ_JAUEIQ010000004.1"/>
</dbReference>
<dbReference type="SUPFAM" id="SSF47384">
    <property type="entry name" value="Homodimeric domain of signal transducing histidine kinase"/>
    <property type="match status" value="1"/>
</dbReference>
<dbReference type="InterPro" id="IPR003661">
    <property type="entry name" value="HisK_dim/P_dom"/>
</dbReference>
<keyword evidence="7" id="KW-0418">Kinase</keyword>
<keyword evidence="13" id="KW-0547">Nucleotide-binding</keyword>
<evidence type="ECO:0000256" key="9">
    <source>
        <dbReference type="ARBA" id="ARBA00023012"/>
    </source>
</evidence>
<dbReference type="PANTHER" id="PTHR45436">
    <property type="entry name" value="SENSOR HISTIDINE KINASE YKOH"/>
    <property type="match status" value="1"/>
</dbReference>
<keyword evidence="8 11" id="KW-1133">Transmembrane helix</keyword>
<evidence type="ECO:0000256" key="4">
    <source>
        <dbReference type="ARBA" id="ARBA00022553"/>
    </source>
</evidence>
<comment type="subcellular location">
    <subcellularLocation>
        <location evidence="2">Cell membrane</location>
    </subcellularLocation>
</comment>
<evidence type="ECO:0000256" key="7">
    <source>
        <dbReference type="ARBA" id="ARBA00022777"/>
    </source>
</evidence>
<evidence type="ECO:0000256" key="10">
    <source>
        <dbReference type="ARBA" id="ARBA00023136"/>
    </source>
</evidence>
<dbReference type="SMART" id="SM00387">
    <property type="entry name" value="HATPase_c"/>
    <property type="match status" value="1"/>
</dbReference>
<dbReference type="PRINTS" id="PR00344">
    <property type="entry name" value="BCTRLSENSOR"/>
</dbReference>
<feature type="transmembrane region" description="Helical" evidence="11">
    <location>
        <begin position="178"/>
        <end position="208"/>
    </location>
</feature>
<dbReference type="Gene3D" id="3.30.565.10">
    <property type="entry name" value="Histidine kinase-like ATPase, C-terminal domain"/>
    <property type="match status" value="1"/>
</dbReference>
<proteinExistence type="predicted"/>
<evidence type="ECO:0000256" key="6">
    <source>
        <dbReference type="ARBA" id="ARBA00022692"/>
    </source>
</evidence>
<dbReference type="SMART" id="SM00388">
    <property type="entry name" value="HisKA"/>
    <property type="match status" value="1"/>
</dbReference>
<dbReference type="PANTHER" id="PTHR45436:SF5">
    <property type="entry name" value="SENSOR HISTIDINE KINASE TRCS"/>
    <property type="match status" value="1"/>
</dbReference>
<protein>
    <recommendedName>
        <fullName evidence="3">histidine kinase</fullName>
        <ecNumber evidence="3">2.7.13.3</ecNumber>
    </recommendedName>
</protein>
<keyword evidence="4" id="KW-0597">Phosphoprotein</keyword>
<dbReference type="Pfam" id="PF00512">
    <property type="entry name" value="HisKA"/>
    <property type="match status" value="1"/>
</dbReference>
<sequence length="431" mass="46817">MLVIGRGKRSGFTQRLRRRFIMGAMAAVTLVLAAIIAAINVASYLSVCQQADGRLAYIASCEGLVPYASGEKPGKDRERELKSDLAKYGLSVEMMFELRYFTVVVNADGSMSETYTDRIATVDDDEARQLVQALSQQGRTSGFSDAYRFRVVDAPSTSGDGGGRMYILLDCGRDLSKFWGTFAMSLVVGAAGLLLVLLLVIMFSHIVLKPVVESYEKQRRFVIDASHEIKTPLAVVDAANEVLKIEHGEDEWTESIHEQVERLSGLCEQLVMLSRMDEGGSRLNVRQVDIAKVVREAAVPFETLAGARGKRLEVRAPGHLDYRADPEAVARALGLLLDNATRYASEGSTIEPVAEGGVRGIVLSVSNPVDEAPEGDLNRLLERFYRPDSSRSSSTGGSGIGLSTVRAIAEAHGGRASVSYSKGVLTFSMRL</sequence>
<dbReference type="Gene3D" id="1.10.287.130">
    <property type="match status" value="1"/>
</dbReference>
<dbReference type="InterPro" id="IPR005467">
    <property type="entry name" value="His_kinase_dom"/>
</dbReference>
<dbReference type="GO" id="GO:0005524">
    <property type="term" value="F:ATP binding"/>
    <property type="evidence" value="ECO:0007669"/>
    <property type="project" value="UniProtKB-KW"/>
</dbReference>
<dbReference type="InterPro" id="IPR050428">
    <property type="entry name" value="TCS_sensor_his_kinase"/>
</dbReference>
<dbReference type="InterPro" id="IPR003594">
    <property type="entry name" value="HATPase_dom"/>
</dbReference>
<evidence type="ECO:0000256" key="8">
    <source>
        <dbReference type="ARBA" id="ARBA00022989"/>
    </source>
</evidence>
<dbReference type="InterPro" id="IPR036890">
    <property type="entry name" value="HATPase_C_sf"/>
</dbReference>
<dbReference type="InterPro" id="IPR036097">
    <property type="entry name" value="HisK_dim/P_sf"/>
</dbReference>
<keyword evidence="6 11" id="KW-0812">Transmembrane</keyword>
<evidence type="ECO:0000259" key="12">
    <source>
        <dbReference type="PROSITE" id="PS50109"/>
    </source>
</evidence>
<evidence type="ECO:0000313" key="14">
    <source>
        <dbReference type="Proteomes" id="UP001168435"/>
    </source>
</evidence>
<accession>A0ABT7XEG5</accession>
<comment type="catalytic activity">
    <reaction evidence="1">
        <text>ATP + protein L-histidine = ADP + protein N-phospho-L-histidine.</text>
        <dbReference type="EC" id="2.7.13.3"/>
    </reaction>
</comment>
<evidence type="ECO:0000256" key="5">
    <source>
        <dbReference type="ARBA" id="ARBA00022679"/>
    </source>
</evidence>
<comment type="caution">
    <text evidence="13">The sequence shown here is derived from an EMBL/GenBank/DDBJ whole genome shotgun (WGS) entry which is preliminary data.</text>
</comment>
<evidence type="ECO:0000256" key="11">
    <source>
        <dbReference type="SAM" id="Phobius"/>
    </source>
</evidence>
<evidence type="ECO:0000313" key="13">
    <source>
        <dbReference type="EMBL" id="MDN0063803.1"/>
    </source>
</evidence>
<feature type="transmembrane region" description="Helical" evidence="11">
    <location>
        <begin position="20"/>
        <end position="45"/>
    </location>
</feature>
<reference evidence="13" key="2">
    <citation type="submission" date="2024-05" db="EMBL/GenBank/DDBJ databases">
        <title>Identification and characterization of horizontal gene transfer across gut microbiota members of farm animals based on homology search.</title>
        <authorList>
            <person name="Schwarzerova J."/>
            <person name="Nykrynova M."/>
            <person name="Jureckova K."/>
            <person name="Cejkova D."/>
            <person name="Rychlik I."/>
        </authorList>
    </citation>
    <scope>NUCLEOTIDE SEQUENCE</scope>
    <source>
        <strain evidence="13">176_SSukc20</strain>
    </source>
</reference>
<reference evidence="13" key="1">
    <citation type="submission" date="2023-06" db="EMBL/GenBank/DDBJ databases">
        <authorList>
            <person name="Zeman M."/>
            <person name="Kubasova T."/>
            <person name="Jahodarova E."/>
            <person name="Nykrynova M."/>
            <person name="Rychlik I."/>
        </authorList>
    </citation>
    <scope>NUCLEOTIDE SEQUENCE</scope>
    <source>
        <strain evidence="13">176_SSukc20</strain>
    </source>
</reference>
<dbReference type="EMBL" id="JAUEIQ010000004">
    <property type="protein sequence ID" value="MDN0063803.1"/>
    <property type="molecule type" value="Genomic_DNA"/>
</dbReference>
<keyword evidence="14" id="KW-1185">Reference proteome</keyword>
<dbReference type="Pfam" id="PF02518">
    <property type="entry name" value="HATPase_c"/>
    <property type="match status" value="1"/>
</dbReference>
<feature type="domain" description="Histidine kinase" evidence="12">
    <location>
        <begin position="224"/>
        <end position="431"/>
    </location>
</feature>
<dbReference type="PROSITE" id="PS50109">
    <property type="entry name" value="HIS_KIN"/>
    <property type="match status" value="1"/>
</dbReference>
<dbReference type="EC" id="2.7.13.3" evidence="3"/>
<organism evidence="13 14">
    <name type="scientific">Collinsella ihumii</name>
    <dbReference type="NCBI Taxonomy" id="1720204"/>
    <lineage>
        <taxon>Bacteria</taxon>
        <taxon>Bacillati</taxon>
        <taxon>Actinomycetota</taxon>
        <taxon>Coriobacteriia</taxon>
        <taxon>Coriobacteriales</taxon>
        <taxon>Coriobacteriaceae</taxon>
        <taxon>Collinsella</taxon>
    </lineage>
</organism>
<dbReference type="InterPro" id="IPR004358">
    <property type="entry name" value="Sig_transdc_His_kin-like_C"/>
</dbReference>
<keyword evidence="9" id="KW-0902">Two-component regulatory system</keyword>
<dbReference type="CDD" id="cd00082">
    <property type="entry name" value="HisKA"/>
    <property type="match status" value="1"/>
</dbReference>
<evidence type="ECO:0000256" key="2">
    <source>
        <dbReference type="ARBA" id="ARBA00004236"/>
    </source>
</evidence>
<evidence type="ECO:0000256" key="1">
    <source>
        <dbReference type="ARBA" id="ARBA00000085"/>
    </source>
</evidence>
<gene>
    <name evidence="13" type="ORF">QVN30_05705</name>
</gene>
<keyword evidence="5" id="KW-0808">Transferase</keyword>
<keyword evidence="10 11" id="KW-0472">Membrane</keyword>
<dbReference type="SUPFAM" id="SSF55874">
    <property type="entry name" value="ATPase domain of HSP90 chaperone/DNA topoisomerase II/histidine kinase"/>
    <property type="match status" value="1"/>
</dbReference>